<dbReference type="GO" id="GO:0003824">
    <property type="term" value="F:catalytic activity"/>
    <property type="evidence" value="ECO:0007669"/>
    <property type="project" value="InterPro"/>
</dbReference>
<name>A0A3G1KRY1_FORW1</name>
<dbReference type="SFLD" id="SFLDS00029">
    <property type="entry name" value="Radical_SAM"/>
    <property type="match status" value="1"/>
</dbReference>
<keyword evidence="6" id="KW-0411">Iron-sulfur</keyword>
<evidence type="ECO:0000256" key="2">
    <source>
        <dbReference type="ARBA" id="ARBA00022485"/>
    </source>
</evidence>
<dbReference type="SFLD" id="SFLDG01083">
    <property type="entry name" value="Uncharacterised_Radical_SAM_Su"/>
    <property type="match status" value="1"/>
</dbReference>
<evidence type="ECO:0000259" key="7">
    <source>
        <dbReference type="PROSITE" id="PS51918"/>
    </source>
</evidence>
<dbReference type="InterPro" id="IPR007197">
    <property type="entry name" value="rSAM"/>
</dbReference>
<evidence type="ECO:0000313" key="9">
    <source>
        <dbReference type="Proteomes" id="UP000323521"/>
    </source>
</evidence>
<organism evidence="8 9">
    <name type="scientific">Formimonas warabiya</name>
    <dbReference type="NCBI Taxonomy" id="1761012"/>
    <lineage>
        <taxon>Bacteria</taxon>
        <taxon>Bacillati</taxon>
        <taxon>Bacillota</taxon>
        <taxon>Clostridia</taxon>
        <taxon>Eubacteriales</taxon>
        <taxon>Peptococcaceae</taxon>
        <taxon>Candidatus Formimonas</taxon>
    </lineage>
</organism>
<dbReference type="EMBL" id="CP017634">
    <property type="protein sequence ID" value="ATW25200.1"/>
    <property type="molecule type" value="Genomic_DNA"/>
</dbReference>
<dbReference type="SUPFAM" id="SSF102114">
    <property type="entry name" value="Radical SAM enzymes"/>
    <property type="match status" value="1"/>
</dbReference>
<dbReference type="Gene3D" id="3.20.20.70">
    <property type="entry name" value="Aldolase class I"/>
    <property type="match status" value="1"/>
</dbReference>
<dbReference type="InterPro" id="IPR013785">
    <property type="entry name" value="Aldolase_TIM"/>
</dbReference>
<dbReference type="PANTHER" id="PTHR43787">
    <property type="entry name" value="FEMO COFACTOR BIOSYNTHESIS PROTEIN NIFB-RELATED"/>
    <property type="match status" value="1"/>
</dbReference>
<gene>
    <name evidence="8" type="ORF">DCMF_10860</name>
</gene>
<dbReference type="Pfam" id="PF04055">
    <property type="entry name" value="Radical_SAM"/>
    <property type="match status" value="1"/>
</dbReference>
<proteinExistence type="predicted"/>
<dbReference type="Proteomes" id="UP000323521">
    <property type="component" value="Chromosome"/>
</dbReference>
<keyword evidence="4" id="KW-0479">Metal-binding</keyword>
<feature type="domain" description="Radical SAM core" evidence="7">
    <location>
        <begin position="5"/>
        <end position="240"/>
    </location>
</feature>
<dbReference type="KEGG" id="fwa:DCMF_10860"/>
<keyword evidence="5" id="KW-0408">Iron</keyword>
<keyword evidence="3" id="KW-0949">S-adenosyl-L-methionine</keyword>
<dbReference type="AlphaFoldDB" id="A0A3G1KRY1"/>
<dbReference type="CDD" id="cd01335">
    <property type="entry name" value="Radical_SAM"/>
    <property type="match status" value="1"/>
</dbReference>
<dbReference type="GO" id="GO:0051539">
    <property type="term" value="F:4 iron, 4 sulfur cluster binding"/>
    <property type="evidence" value="ECO:0007669"/>
    <property type="project" value="UniProtKB-KW"/>
</dbReference>
<reference evidence="8 9" key="1">
    <citation type="submission" date="2016-10" db="EMBL/GenBank/DDBJ databases">
        <title>Complete Genome Sequence of Peptococcaceae strain DCMF.</title>
        <authorList>
            <person name="Edwards R.J."/>
            <person name="Holland S.I."/>
            <person name="Deshpande N.P."/>
            <person name="Wong Y.K."/>
            <person name="Ertan H."/>
            <person name="Manefield M."/>
            <person name="Russell T.L."/>
            <person name="Lee M.J."/>
        </authorList>
    </citation>
    <scope>NUCLEOTIDE SEQUENCE [LARGE SCALE GENOMIC DNA]</scope>
    <source>
        <strain evidence="8 9">DCMF</strain>
    </source>
</reference>
<accession>A0A3G1KRY1</accession>
<sequence length="240" mass="26947">MKSKYYYGPIRSRRLGRSLGVDVIPFKTCSLDCIYCECGPTNCSTLERKEYFPTAEIIRSLDSCLKSKPALDFITFAGSGEPTLHSGLGKIISFLKESYPQYQVAVITNATLLQDDQVIRDLQKADLIIPSLDAVSREAFEKINRPMTGLSPETIISGIQNLKENFSGDIWLEIFLVPGINDTQEELALFKEVLEKLGIRKVQLNTLDRPGVVDWIQPISKEEMERIASSLGNVEIVRKL</sequence>
<keyword evidence="2" id="KW-0004">4Fe-4S</keyword>
<dbReference type="SFLD" id="SFLDG01067">
    <property type="entry name" value="SPASM/twitch_domain_containing"/>
    <property type="match status" value="1"/>
</dbReference>
<evidence type="ECO:0000256" key="5">
    <source>
        <dbReference type="ARBA" id="ARBA00023004"/>
    </source>
</evidence>
<evidence type="ECO:0000256" key="6">
    <source>
        <dbReference type="ARBA" id="ARBA00023014"/>
    </source>
</evidence>
<dbReference type="GO" id="GO:0046872">
    <property type="term" value="F:metal ion binding"/>
    <property type="evidence" value="ECO:0007669"/>
    <property type="project" value="UniProtKB-KW"/>
</dbReference>
<keyword evidence="9" id="KW-1185">Reference proteome</keyword>
<comment type="cofactor">
    <cofactor evidence="1">
        <name>[4Fe-4S] cluster</name>
        <dbReference type="ChEBI" id="CHEBI:49883"/>
    </cofactor>
</comment>
<evidence type="ECO:0000313" key="8">
    <source>
        <dbReference type="EMBL" id="ATW25200.1"/>
    </source>
</evidence>
<dbReference type="PROSITE" id="PS51918">
    <property type="entry name" value="RADICAL_SAM"/>
    <property type="match status" value="1"/>
</dbReference>
<dbReference type="OrthoDB" id="9795504at2"/>
<evidence type="ECO:0000256" key="4">
    <source>
        <dbReference type="ARBA" id="ARBA00022723"/>
    </source>
</evidence>
<dbReference type="InterPro" id="IPR058240">
    <property type="entry name" value="rSAM_sf"/>
</dbReference>
<dbReference type="InterPro" id="IPR040084">
    <property type="entry name" value="GTPase_Obg"/>
</dbReference>
<evidence type="ECO:0000256" key="3">
    <source>
        <dbReference type="ARBA" id="ARBA00022691"/>
    </source>
</evidence>
<dbReference type="PANTHER" id="PTHR43787:SF11">
    <property type="entry name" value="UPF0026 PROTEIN SLR1464"/>
    <property type="match status" value="1"/>
</dbReference>
<evidence type="ECO:0000256" key="1">
    <source>
        <dbReference type="ARBA" id="ARBA00001966"/>
    </source>
</evidence>
<protein>
    <submittedName>
        <fullName evidence="8">Radical SAM protein</fullName>
    </submittedName>
</protein>